<evidence type="ECO:0000313" key="1">
    <source>
        <dbReference type="EMBL" id="UGS26519.1"/>
    </source>
</evidence>
<dbReference type="Proteomes" id="UP001199642">
    <property type="component" value="Chromosome"/>
</dbReference>
<evidence type="ECO:0000313" key="2">
    <source>
        <dbReference type="Proteomes" id="UP001199642"/>
    </source>
</evidence>
<dbReference type="EMBL" id="CP082781">
    <property type="protein sequence ID" value="UGS26519.1"/>
    <property type="molecule type" value="Genomic_DNA"/>
</dbReference>
<name>A0ABY3RRD5_9MICO</name>
<accession>A0ABY3RRD5</accession>
<sequence>MTPQDDQRTEDAARAAAHPLIHVDPDFYFPAQRESGARRFLRALRHLIPRTT</sequence>
<proteinExistence type="predicted"/>
<gene>
    <name evidence="1" type="ORF">K8F61_18175</name>
</gene>
<dbReference type="RefSeq" id="WP_157518267.1">
    <property type="nucleotide sequence ID" value="NZ_CP082781.1"/>
</dbReference>
<reference evidence="1 2" key="1">
    <citation type="submission" date="2023-01" db="EMBL/GenBank/DDBJ databases">
        <title>Characterization of estradiol degrading bacteria Microbacterium sp. MZT7 and reveal degrading genes through genome analysis.</title>
        <authorList>
            <person name="Hao P."/>
            <person name="Gao Y."/>
        </authorList>
    </citation>
    <scope>NUCLEOTIDE SEQUENCE [LARGE SCALE GENOMIC DNA]</scope>
    <source>
        <strain evidence="1 2">MZT7</strain>
    </source>
</reference>
<organism evidence="1 2">
    <name type="scientific">Microbacterium resistens</name>
    <dbReference type="NCBI Taxonomy" id="156977"/>
    <lineage>
        <taxon>Bacteria</taxon>
        <taxon>Bacillati</taxon>
        <taxon>Actinomycetota</taxon>
        <taxon>Actinomycetes</taxon>
        <taxon>Micrococcales</taxon>
        <taxon>Microbacteriaceae</taxon>
        <taxon>Microbacterium</taxon>
    </lineage>
</organism>
<protein>
    <submittedName>
        <fullName evidence="1">Uncharacterized protein</fullName>
    </submittedName>
</protein>
<keyword evidence="2" id="KW-1185">Reference proteome</keyword>